<sequence>MNPDTLASAEVTSSLREIESSEASSKQTAYNDLLSKILTTSVPDTLAPNLIAYAESILGDTIGIVASRPLLASLVDEFRNINDPDVKIEVGSPLIRLLAPKVVSFEEQDNAIKLILADAYEATEDFTSSAKTLQSIQLDSSQRSITPDDKARVWIRIVRCYLEEDDATSATTFLNRIKTVIHSVTDKTTRITFQLSQARILDSQRHFLDASTAYHAISQEPIVDEEERLQALSAAITCAVLAPAGPQRGRTLARLYKDDRATQLDEHSILAKIFLDRLLSPEEVTAFAAKLAPHQLAKTADGSTVLDKAVLEHNLLAASRLYNNIGIDQLGGLLGVDADRAEGYAAQMIEQGRLAGYIDQIARFIYFEGEGSGVRKTAGPGAGAGERVVGGEIRKWDDNVRALAEEVERVTTMVQARAPEFYASRMAV</sequence>
<dbReference type="Gene3D" id="1.10.10.10">
    <property type="entry name" value="Winged helix-like DNA-binding domain superfamily/Winged helix DNA-binding domain"/>
    <property type="match status" value="1"/>
</dbReference>
<dbReference type="Pfam" id="PF01399">
    <property type="entry name" value="PCI"/>
    <property type="match status" value="1"/>
</dbReference>
<dbReference type="InterPro" id="IPR036388">
    <property type="entry name" value="WH-like_DNA-bd_sf"/>
</dbReference>
<dbReference type="InterPro" id="IPR036390">
    <property type="entry name" value="WH_DNA-bd_sf"/>
</dbReference>
<dbReference type="GO" id="GO:0008180">
    <property type="term" value="C:COP9 signalosome"/>
    <property type="evidence" value="ECO:0007669"/>
    <property type="project" value="UniProtKB-KW"/>
</dbReference>
<evidence type="ECO:0000256" key="8">
    <source>
        <dbReference type="ARBA" id="ARBA00023242"/>
    </source>
</evidence>
<keyword evidence="6" id="KW-0963">Cytoplasm</keyword>
<dbReference type="Proteomes" id="UP000799776">
    <property type="component" value="Unassembled WGS sequence"/>
</dbReference>
<dbReference type="SMART" id="SM00088">
    <property type="entry name" value="PINT"/>
    <property type="match status" value="1"/>
</dbReference>
<name>A0A9P4HX02_9PEZI</name>
<dbReference type="AlphaFoldDB" id="A0A9P4HX02"/>
<dbReference type="FunFam" id="1.10.10.10:FF:000190">
    <property type="entry name" value="COP9 signalosome complex subunit 4"/>
    <property type="match status" value="1"/>
</dbReference>
<dbReference type="OrthoDB" id="295656at2759"/>
<evidence type="ECO:0000313" key="10">
    <source>
        <dbReference type="EMBL" id="KAF2088372.1"/>
    </source>
</evidence>
<comment type="subunit">
    <text evidence="4">Component of the COP9 signalosome (CSN) complex.</text>
</comment>
<dbReference type="PANTHER" id="PTHR10855:SF2">
    <property type="entry name" value="COP9 SIGNALOSOME COMPLEX SUBUNIT 4"/>
    <property type="match status" value="1"/>
</dbReference>
<proteinExistence type="inferred from homology"/>
<evidence type="ECO:0000256" key="7">
    <source>
        <dbReference type="ARBA" id="ARBA00022790"/>
    </source>
</evidence>
<feature type="domain" description="PCI" evidence="9">
    <location>
        <begin position="203"/>
        <end position="372"/>
    </location>
</feature>
<organism evidence="10 11">
    <name type="scientific">Saccharata proteae CBS 121410</name>
    <dbReference type="NCBI Taxonomy" id="1314787"/>
    <lineage>
        <taxon>Eukaryota</taxon>
        <taxon>Fungi</taxon>
        <taxon>Dikarya</taxon>
        <taxon>Ascomycota</taxon>
        <taxon>Pezizomycotina</taxon>
        <taxon>Dothideomycetes</taxon>
        <taxon>Dothideomycetes incertae sedis</taxon>
        <taxon>Botryosphaeriales</taxon>
        <taxon>Saccharataceae</taxon>
        <taxon>Saccharata</taxon>
    </lineage>
</organism>
<keyword evidence="11" id="KW-1185">Reference proteome</keyword>
<evidence type="ECO:0000256" key="3">
    <source>
        <dbReference type="ARBA" id="ARBA00010417"/>
    </source>
</evidence>
<evidence type="ECO:0000313" key="11">
    <source>
        <dbReference type="Proteomes" id="UP000799776"/>
    </source>
</evidence>
<dbReference type="InterPro" id="IPR054559">
    <property type="entry name" value="PSMD12-CSN4-like_N"/>
</dbReference>
<dbReference type="SUPFAM" id="SSF46785">
    <property type="entry name" value="Winged helix' DNA-binding domain"/>
    <property type="match status" value="1"/>
</dbReference>
<dbReference type="GO" id="GO:0005829">
    <property type="term" value="C:cytosol"/>
    <property type="evidence" value="ECO:0007669"/>
    <property type="project" value="TreeGrafter"/>
</dbReference>
<protein>
    <recommendedName>
        <fullName evidence="5">COP9 signalosome complex subunit 4</fullName>
    </recommendedName>
</protein>
<comment type="caution">
    <text evidence="10">The sequence shown here is derived from an EMBL/GenBank/DDBJ whole genome shotgun (WGS) entry which is preliminary data.</text>
</comment>
<comment type="subcellular location">
    <subcellularLocation>
        <location evidence="2">Cytoplasm</location>
    </subcellularLocation>
    <subcellularLocation>
        <location evidence="1">Nucleus</location>
    </subcellularLocation>
</comment>
<evidence type="ECO:0000256" key="5">
    <source>
        <dbReference type="ARBA" id="ARBA00014881"/>
    </source>
</evidence>
<evidence type="ECO:0000256" key="6">
    <source>
        <dbReference type="ARBA" id="ARBA00022490"/>
    </source>
</evidence>
<comment type="similarity">
    <text evidence="3">Belongs to the CSN4 family.</text>
</comment>
<dbReference type="PROSITE" id="PS50250">
    <property type="entry name" value="PCI"/>
    <property type="match status" value="1"/>
</dbReference>
<keyword evidence="8" id="KW-0539">Nucleus</keyword>
<dbReference type="InterPro" id="IPR040134">
    <property type="entry name" value="PSMD12/CSN4"/>
</dbReference>
<evidence type="ECO:0000256" key="4">
    <source>
        <dbReference type="ARBA" id="ARBA00011098"/>
    </source>
</evidence>
<gene>
    <name evidence="10" type="ORF">K490DRAFT_40279</name>
</gene>
<evidence type="ECO:0000256" key="1">
    <source>
        <dbReference type="ARBA" id="ARBA00004123"/>
    </source>
</evidence>
<evidence type="ECO:0000256" key="2">
    <source>
        <dbReference type="ARBA" id="ARBA00004496"/>
    </source>
</evidence>
<evidence type="ECO:0000259" key="9">
    <source>
        <dbReference type="PROSITE" id="PS50250"/>
    </source>
</evidence>
<reference evidence="10" key="1">
    <citation type="journal article" date="2020" name="Stud. Mycol.">
        <title>101 Dothideomycetes genomes: a test case for predicting lifestyles and emergence of pathogens.</title>
        <authorList>
            <person name="Haridas S."/>
            <person name="Albert R."/>
            <person name="Binder M."/>
            <person name="Bloem J."/>
            <person name="Labutti K."/>
            <person name="Salamov A."/>
            <person name="Andreopoulos B."/>
            <person name="Baker S."/>
            <person name="Barry K."/>
            <person name="Bills G."/>
            <person name="Bluhm B."/>
            <person name="Cannon C."/>
            <person name="Castanera R."/>
            <person name="Culley D."/>
            <person name="Daum C."/>
            <person name="Ezra D."/>
            <person name="Gonzalez J."/>
            <person name="Henrissat B."/>
            <person name="Kuo A."/>
            <person name="Liang C."/>
            <person name="Lipzen A."/>
            <person name="Lutzoni F."/>
            <person name="Magnuson J."/>
            <person name="Mondo S."/>
            <person name="Nolan M."/>
            <person name="Ohm R."/>
            <person name="Pangilinan J."/>
            <person name="Park H.-J."/>
            <person name="Ramirez L."/>
            <person name="Alfaro M."/>
            <person name="Sun H."/>
            <person name="Tritt A."/>
            <person name="Yoshinaga Y."/>
            <person name="Zwiers L.-H."/>
            <person name="Turgeon B."/>
            <person name="Goodwin S."/>
            <person name="Spatafora J."/>
            <person name="Crous P."/>
            <person name="Grigoriev I."/>
        </authorList>
    </citation>
    <scope>NUCLEOTIDE SEQUENCE</scope>
    <source>
        <strain evidence="10">CBS 121410</strain>
    </source>
</reference>
<dbReference type="InterPro" id="IPR000717">
    <property type="entry name" value="PCI_dom"/>
</dbReference>
<dbReference type="PANTHER" id="PTHR10855">
    <property type="entry name" value="26S PROTEASOME NON-ATPASE REGULATORY SUBUNIT 12/COP9 SIGNALOSOME COMPLEX SUBUNIT 4"/>
    <property type="match status" value="1"/>
</dbReference>
<dbReference type="EMBL" id="ML978717">
    <property type="protein sequence ID" value="KAF2088372.1"/>
    <property type="molecule type" value="Genomic_DNA"/>
</dbReference>
<accession>A0A9P4HX02</accession>
<dbReference type="Pfam" id="PF22241">
    <property type="entry name" value="PSMD12-CSN4_N"/>
    <property type="match status" value="1"/>
</dbReference>
<keyword evidence="7" id="KW-0736">Signalosome</keyword>